<dbReference type="InterPro" id="IPR022761">
    <property type="entry name" value="Fumarate_lyase_N"/>
</dbReference>
<dbReference type="GO" id="GO:0070626">
    <property type="term" value="F:(S)-2-(5-amino-1-(5-phospho-D-ribosyl)imidazole-4-carboxamido) succinate lyase (fumarate-forming) activity"/>
    <property type="evidence" value="ECO:0007669"/>
    <property type="project" value="RHEA"/>
</dbReference>
<dbReference type="Pfam" id="PF08328">
    <property type="entry name" value="ASL_C"/>
    <property type="match status" value="1"/>
</dbReference>
<dbReference type="UniPathway" id="UPA00075">
    <property type="reaction ID" value="UER00336"/>
</dbReference>
<dbReference type="InterPro" id="IPR004769">
    <property type="entry name" value="Pur_lyase"/>
</dbReference>
<dbReference type="InterPro" id="IPR013539">
    <property type="entry name" value="PurB_C"/>
</dbReference>
<evidence type="ECO:0000256" key="6">
    <source>
        <dbReference type="ARBA" id="ARBA00022755"/>
    </source>
</evidence>
<dbReference type="InterPro" id="IPR024083">
    <property type="entry name" value="Fumarase/histidase_N"/>
</dbReference>
<dbReference type="PANTHER" id="PTHR43411">
    <property type="entry name" value="ADENYLOSUCCINATE LYASE"/>
    <property type="match status" value="1"/>
</dbReference>
<sequence length="473" mass="55253">MDVHVNQLKNISPIDGRYKRSCQEVSEYFSEYALIKYRIIVEIKWLLFLNDKEYFFPKVSEKSLSNITSIMELINDNDILRVKKIEEETNHDVKAVEYFIREKLESLKNEEITKVIPYVHYLCTSEDINNIAYGLCLYNCIHNIIIPNIQNIIDKLKEFSFNYSDVSLLSKTHGQPASPTTFGKEMSNYYYRLYKHINKLKNIEIYVKFNGAVGNFNAHKVCDPNIDWIDNIKYFIETYFNLHFSLYCTQIQDHDYICEISDTLARLNYTLIDLSVDMWLYISSNVLKLKVIQKEIGSSTMPHKVNPIDFENAEGNLHLANSLFKLFSSKLPISRLQRDLSDSTVLRNLGSSFAYSLISYKSLLRGLNKIDVDQNVMNEQLNQNWCTLAEPIQIIMKKYNIADSYEQLKNFTRGKSIDKQCMYQFIQQNCSHLPKNAIDELMNLTPHNYLGYASYLSKNTLQVGHSHAFIYII</sequence>
<evidence type="ECO:0000256" key="3">
    <source>
        <dbReference type="ARBA" id="ARBA00008273"/>
    </source>
</evidence>
<gene>
    <name evidence="12" type="ORF">PFFVO_00196</name>
</gene>
<dbReference type="SUPFAM" id="SSF48557">
    <property type="entry name" value="L-aspartase-like"/>
    <property type="match status" value="1"/>
</dbReference>
<feature type="domain" description="Adenylosuccinate lyase PurB C-terminal" evidence="11">
    <location>
        <begin position="334"/>
        <end position="450"/>
    </location>
</feature>
<dbReference type="OrthoDB" id="406045at2759"/>
<protein>
    <recommendedName>
        <fullName evidence="5 9">Adenylosuccinate lyase</fullName>
        <shortName evidence="9">ASL</shortName>
        <ecNumber evidence="4 9">4.3.2.2</ecNumber>
    </recommendedName>
    <alternativeName>
        <fullName evidence="8 9">Adenylosuccinase</fullName>
    </alternativeName>
</protein>
<dbReference type="PANTHER" id="PTHR43411:SF1">
    <property type="entry name" value="ADENYLOSUCCINATE LYASE"/>
    <property type="match status" value="1"/>
</dbReference>
<evidence type="ECO:0000256" key="1">
    <source>
        <dbReference type="ARBA" id="ARBA00004706"/>
    </source>
</evidence>
<dbReference type="Gene3D" id="1.10.40.30">
    <property type="entry name" value="Fumarase/aspartase (C-terminal domain)"/>
    <property type="match status" value="1"/>
</dbReference>
<evidence type="ECO:0000256" key="8">
    <source>
        <dbReference type="ARBA" id="ARBA00030717"/>
    </source>
</evidence>
<dbReference type="PRINTS" id="PR00149">
    <property type="entry name" value="FUMRATELYASE"/>
</dbReference>
<dbReference type="AlphaFoldDB" id="A0A024VEG6"/>
<evidence type="ECO:0000259" key="10">
    <source>
        <dbReference type="Pfam" id="PF00206"/>
    </source>
</evidence>
<dbReference type="FunFam" id="1.20.200.10:FF:000016">
    <property type="entry name" value="Adenylosuccinate lyase"/>
    <property type="match status" value="1"/>
</dbReference>
<keyword evidence="6 9" id="KW-0658">Purine biosynthesis</keyword>
<dbReference type="InterPro" id="IPR000362">
    <property type="entry name" value="Fumarate_lyase_fam"/>
</dbReference>
<dbReference type="NCBIfam" id="TIGR00928">
    <property type="entry name" value="purB"/>
    <property type="match status" value="1"/>
</dbReference>
<dbReference type="InterPro" id="IPR008948">
    <property type="entry name" value="L-Aspartase-like"/>
</dbReference>
<dbReference type="EC" id="4.3.2.2" evidence="4 9"/>
<dbReference type="InterPro" id="IPR020557">
    <property type="entry name" value="Fumarate_lyase_CS"/>
</dbReference>
<evidence type="ECO:0000256" key="7">
    <source>
        <dbReference type="ARBA" id="ARBA00023239"/>
    </source>
</evidence>
<evidence type="ECO:0000256" key="2">
    <source>
        <dbReference type="ARBA" id="ARBA00004734"/>
    </source>
</evidence>
<evidence type="ECO:0000313" key="12">
    <source>
        <dbReference type="EMBL" id="ETW20864.1"/>
    </source>
</evidence>
<accession>A0A024VEG6</accession>
<dbReference type="Pfam" id="PF00206">
    <property type="entry name" value="Lyase_1"/>
    <property type="match status" value="1"/>
</dbReference>
<keyword evidence="7 9" id="KW-0456">Lyase</keyword>
<reference evidence="12 13" key="2">
    <citation type="submission" date="2013-02" db="EMBL/GenBank/DDBJ databases">
        <title>The Genome Sequence of Plasmodium falciparum Vietnam Oak-Knoll (FVO).</title>
        <authorList>
            <consortium name="The Broad Institute Genome Sequencing Platform"/>
            <consortium name="The Broad Institute Genome Sequencing Center for Infectious Disease"/>
            <person name="Neafsey D."/>
            <person name="Cheeseman I."/>
            <person name="Volkman S."/>
            <person name="Adams J."/>
            <person name="Walker B."/>
            <person name="Young S.K."/>
            <person name="Zeng Q."/>
            <person name="Gargeya S."/>
            <person name="Fitzgerald M."/>
            <person name="Haas B."/>
            <person name="Abouelleil A."/>
            <person name="Alvarado L."/>
            <person name="Arachchi H.M."/>
            <person name="Berlin A.M."/>
            <person name="Chapman S.B."/>
            <person name="Dewar J."/>
            <person name="Goldberg J."/>
            <person name="Griggs A."/>
            <person name="Gujja S."/>
            <person name="Hansen M."/>
            <person name="Howarth C."/>
            <person name="Imamovic A."/>
            <person name="Larimer J."/>
            <person name="McCowan C."/>
            <person name="Murphy C."/>
            <person name="Neiman D."/>
            <person name="Pearson M."/>
            <person name="Priest M."/>
            <person name="Roberts A."/>
            <person name="Saif S."/>
            <person name="Shea T."/>
            <person name="Sisk P."/>
            <person name="Sykes S."/>
            <person name="Wortman J."/>
            <person name="Nusbaum C."/>
            <person name="Birren B."/>
        </authorList>
    </citation>
    <scope>NUCLEOTIDE SEQUENCE [LARGE SCALE GENOMIC DNA]</scope>
    <source>
        <strain evidence="13">Vietnam Oak-Knoll (FVO)</strain>
    </source>
</reference>
<comment type="catalytic activity">
    <reaction evidence="9">
        <text>N(6)-(1,2-dicarboxyethyl)-AMP = fumarate + AMP</text>
        <dbReference type="Rhea" id="RHEA:16853"/>
        <dbReference type="ChEBI" id="CHEBI:29806"/>
        <dbReference type="ChEBI" id="CHEBI:57567"/>
        <dbReference type="ChEBI" id="CHEBI:456215"/>
        <dbReference type="EC" id="4.3.2.2"/>
    </reaction>
</comment>
<dbReference type="GO" id="GO:0004018">
    <property type="term" value="F:N6-(1,2-dicarboxyethyl)AMP AMP-lyase (fumarate-forming) activity"/>
    <property type="evidence" value="ECO:0007669"/>
    <property type="project" value="InterPro"/>
</dbReference>
<evidence type="ECO:0000256" key="4">
    <source>
        <dbReference type="ARBA" id="ARBA00012339"/>
    </source>
</evidence>
<dbReference type="InterPro" id="IPR047136">
    <property type="entry name" value="PurB_bact"/>
</dbReference>
<dbReference type="Proteomes" id="UP000030690">
    <property type="component" value="Unassembled WGS sequence"/>
</dbReference>
<comment type="pathway">
    <text evidence="2 9">Purine metabolism; AMP biosynthesis via de novo pathway; AMP from IMP: step 2/2.</text>
</comment>
<evidence type="ECO:0000256" key="5">
    <source>
        <dbReference type="ARBA" id="ARBA00017058"/>
    </source>
</evidence>
<proteinExistence type="inferred from homology"/>
<evidence type="ECO:0000313" key="13">
    <source>
        <dbReference type="Proteomes" id="UP000030690"/>
    </source>
</evidence>
<evidence type="ECO:0000256" key="9">
    <source>
        <dbReference type="RuleBase" id="RU361172"/>
    </source>
</evidence>
<dbReference type="GO" id="GO:0006189">
    <property type="term" value="P:'de novo' IMP biosynthetic process"/>
    <property type="evidence" value="ECO:0007669"/>
    <property type="project" value="UniProtKB-UniPathway"/>
</dbReference>
<reference evidence="12 13" key="1">
    <citation type="submission" date="2013-02" db="EMBL/GenBank/DDBJ databases">
        <title>The Genome Annotation of Plasmodium falciparum Vietnam Oak-Knoll (FVO).</title>
        <authorList>
            <consortium name="The Broad Institute Genome Sequencing Platform"/>
            <consortium name="The Broad Institute Genome Sequencing Center for Infectious Disease"/>
            <person name="Neafsey D."/>
            <person name="Hoffman S."/>
            <person name="Volkman S."/>
            <person name="Rosenthal P."/>
            <person name="Walker B."/>
            <person name="Young S.K."/>
            <person name="Zeng Q."/>
            <person name="Gargeya S."/>
            <person name="Fitzgerald M."/>
            <person name="Haas B."/>
            <person name="Abouelleil A."/>
            <person name="Allen A.W."/>
            <person name="Alvarado L."/>
            <person name="Arachchi H.M."/>
            <person name="Berlin A.M."/>
            <person name="Chapman S.B."/>
            <person name="Gainer-Dewar J."/>
            <person name="Goldberg J."/>
            <person name="Griggs A."/>
            <person name="Gujja S."/>
            <person name="Hansen M."/>
            <person name="Howarth C."/>
            <person name="Imamovic A."/>
            <person name="Ireland A."/>
            <person name="Larimer J."/>
            <person name="McCowan C."/>
            <person name="Murphy C."/>
            <person name="Pearson M."/>
            <person name="Poon T.W."/>
            <person name="Priest M."/>
            <person name="Roberts A."/>
            <person name="Saif S."/>
            <person name="Shea T."/>
            <person name="Sisk P."/>
            <person name="Sykes S."/>
            <person name="Wortman J."/>
            <person name="Nusbaum C."/>
            <person name="Birren B."/>
        </authorList>
    </citation>
    <scope>NUCLEOTIDE SEQUENCE [LARGE SCALE GENOMIC DNA]</scope>
    <source>
        <strain evidence="13">Vietnam Oak-Knoll (FVO)</strain>
    </source>
</reference>
<evidence type="ECO:0000259" key="11">
    <source>
        <dbReference type="Pfam" id="PF08328"/>
    </source>
</evidence>
<dbReference type="Gene3D" id="1.10.275.10">
    <property type="entry name" value="Fumarase/aspartase (N-terminal domain)"/>
    <property type="match status" value="1"/>
</dbReference>
<dbReference type="GO" id="GO:0044208">
    <property type="term" value="P:'de novo' AMP biosynthetic process"/>
    <property type="evidence" value="ECO:0007669"/>
    <property type="project" value="UniProtKB-UniPathway"/>
</dbReference>
<dbReference type="PROSITE" id="PS00163">
    <property type="entry name" value="FUMARATE_LYASES"/>
    <property type="match status" value="1"/>
</dbReference>
<dbReference type="CDD" id="cd01598">
    <property type="entry name" value="PurB"/>
    <property type="match status" value="1"/>
</dbReference>
<organism evidence="12 13">
    <name type="scientific">Plasmodium falciparum Vietnam Oak-Knoll</name>
    <name type="common">FVO</name>
    <dbReference type="NCBI Taxonomy" id="1036723"/>
    <lineage>
        <taxon>Eukaryota</taxon>
        <taxon>Sar</taxon>
        <taxon>Alveolata</taxon>
        <taxon>Apicomplexa</taxon>
        <taxon>Aconoidasida</taxon>
        <taxon>Haemosporida</taxon>
        <taxon>Plasmodiidae</taxon>
        <taxon>Plasmodium</taxon>
        <taxon>Plasmodium (Laverania)</taxon>
    </lineage>
</organism>
<name>A0A024VEG6_PLAFA</name>
<dbReference type="Gene3D" id="1.20.200.10">
    <property type="entry name" value="Fumarase/aspartase (Central domain)"/>
    <property type="match status" value="1"/>
</dbReference>
<comment type="catalytic activity">
    <reaction evidence="9">
        <text>(2S)-2-[5-amino-1-(5-phospho-beta-D-ribosyl)imidazole-4-carboxamido]succinate = 5-amino-1-(5-phospho-beta-D-ribosyl)imidazole-4-carboxamide + fumarate</text>
        <dbReference type="Rhea" id="RHEA:23920"/>
        <dbReference type="ChEBI" id="CHEBI:29806"/>
        <dbReference type="ChEBI" id="CHEBI:58443"/>
        <dbReference type="ChEBI" id="CHEBI:58475"/>
        <dbReference type="EC" id="4.3.2.2"/>
    </reaction>
</comment>
<dbReference type="NCBIfam" id="NF006764">
    <property type="entry name" value="PRK09285.1"/>
    <property type="match status" value="1"/>
</dbReference>
<feature type="domain" description="Fumarate lyase N-terminal" evidence="10">
    <location>
        <begin position="16"/>
        <end position="315"/>
    </location>
</feature>
<comment type="similarity">
    <text evidence="3 9">Belongs to the lyase 1 family. Adenylosuccinate lyase subfamily.</text>
</comment>
<dbReference type="EMBL" id="KI925011">
    <property type="protein sequence ID" value="ETW20864.1"/>
    <property type="molecule type" value="Genomic_DNA"/>
</dbReference>
<dbReference type="UniPathway" id="UPA00074">
    <property type="reaction ID" value="UER00132"/>
</dbReference>
<comment type="pathway">
    <text evidence="1 9">Purine metabolism; IMP biosynthesis via de novo pathway; 5-amino-1-(5-phospho-D-ribosyl)imidazole-4-carboxamide from 5-amino-1-(5-phospho-D-ribosyl)imidazole-4-carboxylate: step 2/2.</text>
</comment>